<dbReference type="PROSITE" id="PS50042">
    <property type="entry name" value="CNMP_BINDING_3"/>
    <property type="match status" value="1"/>
</dbReference>
<dbReference type="Gene3D" id="2.60.120.10">
    <property type="entry name" value="Jelly Rolls"/>
    <property type="match status" value="1"/>
</dbReference>
<dbReference type="GO" id="GO:0044877">
    <property type="term" value="F:protein-containing complex binding"/>
    <property type="evidence" value="ECO:0007669"/>
    <property type="project" value="TreeGrafter"/>
</dbReference>
<dbReference type="InterPro" id="IPR014710">
    <property type="entry name" value="RmlC-like_jellyroll"/>
</dbReference>
<keyword evidence="1" id="KW-1071">Ligand-gated ion channel</keyword>
<keyword evidence="4" id="KW-1185">Reference proteome</keyword>
<proteinExistence type="predicted"/>
<comment type="caution">
    <text evidence="3">The sequence shown here is derived from an EMBL/GenBank/DDBJ whole genome shotgun (WGS) entry which is preliminary data.</text>
</comment>
<feature type="non-terminal residue" evidence="3">
    <location>
        <position position="140"/>
    </location>
</feature>
<dbReference type="Proteomes" id="UP000696485">
    <property type="component" value="Unassembled WGS sequence"/>
</dbReference>
<dbReference type="SUPFAM" id="SSF51206">
    <property type="entry name" value="cAMP-binding domain-like"/>
    <property type="match status" value="1"/>
</dbReference>
<gene>
    <name evidence="3" type="ORF">BG006_010970</name>
</gene>
<evidence type="ECO:0000259" key="2">
    <source>
        <dbReference type="PROSITE" id="PS50042"/>
    </source>
</evidence>
<evidence type="ECO:0000256" key="1">
    <source>
        <dbReference type="ARBA" id="ARBA00023286"/>
    </source>
</evidence>
<dbReference type="EMBL" id="JAAAUY010000905">
    <property type="protein sequence ID" value="KAF9325554.1"/>
    <property type="molecule type" value="Genomic_DNA"/>
</dbReference>
<reference evidence="3" key="1">
    <citation type="journal article" date="2020" name="Fungal Divers.">
        <title>Resolving the Mortierellaceae phylogeny through synthesis of multi-gene phylogenetics and phylogenomics.</title>
        <authorList>
            <person name="Vandepol N."/>
            <person name="Liber J."/>
            <person name="Desiro A."/>
            <person name="Na H."/>
            <person name="Kennedy M."/>
            <person name="Barry K."/>
            <person name="Grigoriev I.V."/>
            <person name="Miller A.N."/>
            <person name="O'Donnell K."/>
            <person name="Stajich J.E."/>
            <person name="Bonito G."/>
        </authorList>
    </citation>
    <scope>NUCLEOTIDE SEQUENCE</scope>
    <source>
        <strain evidence="3">NVP1</strain>
    </source>
</reference>
<dbReference type="GO" id="GO:0005221">
    <property type="term" value="F:intracellularly cyclic nucleotide-activated monoatomic cation channel activity"/>
    <property type="evidence" value="ECO:0007669"/>
    <property type="project" value="InterPro"/>
</dbReference>
<dbReference type="Pfam" id="PF00027">
    <property type="entry name" value="cNMP_binding"/>
    <property type="match status" value="1"/>
</dbReference>
<dbReference type="InterPro" id="IPR050866">
    <property type="entry name" value="CNG_cation_channel"/>
</dbReference>
<keyword evidence="1" id="KW-0407">Ion channel</keyword>
<dbReference type="AlphaFoldDB" id="A0A9P5SCL1"/>
<organism evidence="3 4">
    <name type="scientific">Podila minutissima</name>
    <dbReference type="NCBI Taxonomy" id="64525"/>
    <lineage>
        <taxon>Eukaryota</taxon>
        <taxon>Fungi</taxon>
        <taxon>Fungi incertae sedis</taxon>
        <taxon>Mucoromycota</taxon>
        <taxon>Mortierellomycotina</taxon>
        <taxon>Mortierellomycetes</taxon>
        <taxon>Mortierellales</taxon>
        <taxon>Mortierellaceae</taxon>
        <taxon>Podila</taxon>
    </lineage>
</organism>
<dbReference type="CDD" id="cd00038">
    <property type="entry name" value="CAP_ED"/>
    <property type="match status" value="1"/>
</dbReference>
<dbReference type="PANTHER" id="PTHR45638">
    <property type="entry name" value="CYCLIC NUCLEOTIDE-GATED CATION CHANNEL SUBUNIT A"/>
    <property type="match status" value="1"/>
</dbReference>
<dbReference type="InterPro" id="IPR018490">
    <property type="entry name" value="cNMP-bd_dom_sf"/>
</dbReference>
<protein>
    <recommendedName>
        <fullName evidence="2">Cyclic nucleotide-binding domain-containing protein</fullName>
    </recommendedName>
</protein>
<feature type="domain" description="Cyclic nucleotide-binding" evidence="2">
    <location>
        <begin position="1"/>
        <end position="102"/>
    </location>
</feature>
<evidence type="ECO:0000313" key="3">
    <source>
        <dbReference type="EMBL" id="KAF9325554.1"/>
    </source>
</evidence>
<keyword evidence="1" id="KW-0406">Ion transport</keyword>
<dbReference type="PANTHER" id="PTHR45638:SF24">
    <property type="entry name" value="CYCLIC NUCLEOTIDE-BINDING DOMAIN PROTEIN (AFU_ORTHOLOGUE AFUA_2G03170)"/>
    <property type="match status" value="1"/>
</dbReference>
<dbReference type="InterPro" id="IPR000595">
    <property type="entry name" value="cNMP-bd_dom"/>
</dbReference>
<keyword evidence="1" id="KW-0813">Transport</keyword>
<name>A0A9P5SCL1_9FUNG</name>
<sequence length="140" mass="16210">MHIRHYHPQDHIIRRSEQSSAMFYVLRGTVKVVSHDNEATYYEIKENNFFGDVGVLYRVPRSMDVLAKNRCTIAILSGEDLVKVMEQSPEMAKAIGYQTQERYQMYLKRRQSISARMTLDGCTGSPDQCKDDPISENFVK</sequence>
<accession>A0A9P5SCL1</accession>
<evidence type="ECO:0000313" key="4">
    <source>
        <dbReference type="Proteomes" id="UP000696485"/>
    </source>
</evidence>